<dbReference type="OMA" id="YAIMERD"/>
<dbReference type="PANTHER" id="PTHR33473">
    <property type="entry name" value="ATP-DEPENDENT CLP PROTEASE ADAPTER PROTEIN CLPS1, CHLOROPLASTIC"/>
    <property type="match status" value="1"/>
</dbReference>
<dbReference type="InterPro" id="IPR014719">
    <property type="entry name" value="Ribosomal_bL12_C/ClpS-like"/>
</dbReference>
<dbReference type="AlphaFoldDB" id="M1URX7"/>
<dbReference type="GO" id="GO:0006508">
    <property type="term" value="P:proteolysis"/>
    <property type="evidence" value="ECO:0007669"/>
    <property type="project" value="InterPro"/>
</dbReference>
<dbReference type="SUPFAM" id="SSF54736">
    <property type="entry name" value="ClpS-like"/>
    <property type="match status" value="1"/>
</dbReference>
<dbReference type="Pfam" id="PF02617">
    <property type="entry name" value="ClpS"/>
    <property type="match status" value="1"/>
</dbReference>
<feature type="region of interest" description="Disordered" evidence="1">
    <location>
        <begin position="52"/>
        <end position="80"/>
    </location>
</feature>
<dbReference type="eggNOG" id="ENOG502SC6E">
    <property type="taxonomic scope" value="Eukaryota"/>
</dbReference>
<dbReference type="InterPro" id="IPR022935">
    <property type="entry name" value="ClpS"/>
</dbReference>
<feature type="domain" description="Adaptor protein ClpS core" evidence="2">
    <location>
        <begin position="123"/>
        <end position="188"/>
    </location>
</feature>
<proteinExistence type="predicted"/>
<dbReference type="GeneID" id="16993995"/>
<protein>
    <recommendedName>
        <fullName evidence="2">Adaptor protein ClpS core domain-containing protein</fullName>
    </recommendedName>
</protein>
<dbReference type="GO" id="GO:0030163">
    <property type="term" value="P:protein catabolic process"/>
    <property type="evidence" value="ECO:0007669"/>
    <property type="project" value="InterPro"/>
</dbReference>
<dbReference type="PANTHER" id="PTHR33473:SF17">
    <property type="entry name" value="ATP-DEPENDENT CLP PROTEASE ADAPTER PROTEIN CLPS1, CHLOROPLASTIC"/>
    <property type="match status" value="1"/>
</dbReference>
<dbReference type="OrthoDB" id="2308at2759"/>
<evidence type="ECO:0000259" key="2">
    <source>
        <dbReference type="Pfam" id="PF02617"/>
    </source>
</evidence>
<dbReference type="Gramene" id="CMJ276CT">
    <property type="protein sequence ID" value="CMJ276CT"/>
    <property type="gene ID" value="CMJ276C"/>
</dbReference>
<dbReference type="Proteomes" id="UP000007014">
    <property type="component" value="Chromosome 10"/>
</dbReference>
<dbReference type="KEGG" id="cme:CYME_CMJ276C"/>
<dbReference type="HOGENOM" id="CLU_1379889_0_0_1"/>
<gene>
    <name evidence="3" type="ORF">CYME_CMJ276C</name>
</gene>
<dbReference type="Gene3D" id="3.30.1390.10">
    <property type="match status" value="1"/>
</dbReference>
<dbReference type="RefSeq" id="XP_005534983.1">
    <property type="nucleotide sequence ID" value="XM_005534926.1"/>
</dbReference>
<evidence type="ECO:0000313" key="4">
    <source>
        <dbReference type="Proteomes" id="UP000007014"/>
    </source>
</evidence>
<dbReference type="InterPro" id="IPR003769">
    <property type="entry name" value="ClpS_core"/>
</dbReference>
<keyword evidence="4" id="KW-1185">Reference proteome</keyword>
<name>M1URX7_CYAM1</name>
<reference evidence="3 4" key="1">
    <citation type="journal article" date="2004" name="Nature">
        <title>Genome sequence of the ultrasmall unicellular red alga Cyanidioschyzon merolae 10D.</title>
        <authorList>
            <person name="Matsuzaki M."/>
            <person name="Misumi O."/>
            <person name="Shin-i T."/>
            <person name="Maruyama S."/>
            <person name="Takahara M."/>
            <person name="Miyagishima S."/>
            <person name="Mori T."/>
            <person name="Nishida K."/>
            <person name="Yagisawa F."/>
            <person name="Nishida K."/>
            <person name="Yoshida Y."/>
            <person name="Nishimura Y."/>
            <person name="Nakao S."/>
            <person name="Kobayashi T."/>
            <person name="Momoyama Y."/>
            <person name="Higashiyama T."/>
            <person name="Minoda A."/>
            <person name="Sano M."/>
            <person name="Nomoto H."/>
            <person name="Oishi K."/>
            <person name="Hayashi H."/>
            <person name="Ohta F."/>
            <person name="Nishizaka S."/>
            <person name="Haga S."/>
            <person name="Miura S."/>
            <person name="Morishita T."/>
            <person name="Kabeya Y."/>
            <person name="Terasawa K."/>
            <person name="Suzuki Y."/>
            <person name="Ishii Y."/>
            <person name="Asakawa S."/>
            <person name="Takano H."/>
            <person name="Ohta N."/>
            <person name="Kuroiwa H."/>
            <person name="Tanaka K."/>
            <person name="Shimizu N."/>
            <person name="Sugano S."/>
            <person name="Sato N."/>
            <person name="Nozaki H."/>
            <person name="Ogasawara N."/>
            <person name="Kohara Y."/>
            <person name="Kuroiwa T."/>
        </authorList>
    </citation>
    <scope>NUCLEOTIDE SEQUENCE [LARGE SCALE GENOMIC DNA]</scope>
    <source>
        <strain evidence="3 4">10D</strain>
    </source>
</reference>
<dbReference type="STRING" id="280699.M1URX7"/>
<evidence type="ECO:0000256" key="1">
    <source>
        <dbReference type="SAM" id="MobiDB-lite"/>
    </source>
</evidence>
<sequence>MELFRKMKACNGLLGFCSWYTDIGKLDSTLRQRRERLRCRVRRAVVAGAAASSLDGSRTHARGTPGHRLVRGQMPAPKIGRPKTEVKRETFRMPEPVKEVEAEAGAVRGRPKTKRVTDTEFVPMWKVILLGDKEYEEKHVIESLVKTIPKMDKEEARRIFKEAQAVGESVVTVVAQEHAEFYATMLRRCSLYVRIEPE</sequence>
<reference evidence="3 4" key="2">
    <citation type="journal article" date="2007" name="BMC Biol.">
        <title>A 100%-complete sequence reveals unusually simple genomic features in the hot-spring red alga Cyanidioschyzon merolae.</title>
        <authorList>
            <person name="Nozaki H."/>
            <person name="Takano H."/>
            <person name="Misumi O."/>
            <person name="Terasawa K."/>
            <person name="Matsuzaki M."/>
            <person name="Maruyama S."/>
            <person name="Nishida K."/>
            <person name="Yagisawa F."/>
            <person name="Yoshida Y."/>
            <person name="Fujiwara T."/>
            <person name="Takio S."/>
            <person name="Tamura K."/>
            <person name="Chung S.J."/>
            <person name="Nakamura S."/>
            <person name="Kuroiwa H."/>
            <person name="Tanaka K."/>
            <person name="Sato N."/>
            <person name="Kuroiwa T."/>
        </authorList>
    </citation>
    <scope>NUCLEOTIDE SEQUENCE [LARGE SCALE GENOMIC DNA]</scope>
    <source>
        <strain evidence="3 4">10D</strain>
    </source>
</reference>
<organism evidence="3 4">
    <name type="scientific">Cyanidioschyzon merolae (strain NIES-3377 / 10D)</name>
    <name type="common">Unicellular red alga</name>
    <dbReference type="NCBI Taxonomy" id="280699"/>
    <lineage>
        <taxon>Eukaryota</taxon>
        <taxon>Rhodophyta</taxon>
        <taxon>Bangiophyceae</taxon>
        <taxon>Cyanidiales</taxon>
        <taxon>Cyanidiaceae</taxon>
        <taxon>Cyanidioschyzon</taxon>
    </lineage>
</organism>
<accession>M1URX7</accession>
<evidence type="ECO:0000313" key="3">
    <source>
        <dbReference type="EMBL" id="BAM80376.1"/>
    </source>
</evidence>
<dbReference type="EMBL" id="AP006492">
    <property type="protein sequence ID" value="BAM80376.1"/>
    <property type="molecule type" value="Genomic_DNA"/>
</dbReference>